<protein>
    <submittedName>
        <fullName evidence="2">Uncharacterized protein</fullName>
    </submittedName>
</protein>
<feature type="compositionally biased region" description="Basic and acidic residues" evidence="1">
    <location>
        <begin position="14"/>
        <end position="40"/>
    </location>
</feature>
<organism evidence="2 3">
    <name type="scientific">Massariosphaeria phaeospora</name>
    <dbReference type="NCBI Taxonomy" id="100035"/>
    <lineage>
        <taxon>Eukaryota</taxon>
        <taxon>Fungi</taxon>
        <taxon>Dikarya</taxon>
        <taxon>Ascomycota</taxon>
        <taxon>Pezizomycotina</taxon>
        <taxon>Dothideomycetes</taxon>
        <taxon>Pleosporomycetidae</taxon>
        <taxon>Pleosporales</taxon>
        <taxon>Pleosporales incertae sedis</taxon>
        <taxon>Massariosphaeria</taxon>
    </lineage>
</organism>
<accession>A0A7C8I496</accession>
<name>A0A7C8I496_9PLEO</name>
<evidence type="ECO:0000313" key="2">
    <source>
        <dbReference type="EMBL" id="KAF2864630.1"/>
    </source>
</evidence>
<sequence>MAPARKITKTSTGKVDKGNKLSISKIEKGANAEQRQNERESLKQLEAEITRLENEKTQQGSQWTLEMEEQLKSHYTTLRDIEVQHLNIDGHMIPDNFLHTSVKGVKQERDRVETIELKGVTWDIPTSTPEDPILEGIAQQAIGHVTKGKGFLYVIRVGGLAIFSLKLDAALLSNSNYTLTDESNITNTSFRAIQFVID</sequence>
<comment type="caution">
    <text evidence="2">The sequence shown here is derived from an EMBL/GenBank/DDBJ whole genome shotgun (WGS) entry which is preliminary data.</text>
</comment>
<dbReference type="AlphaFoldDB" id="A0A7C8I496"/>
<dbReference type="EMBL" id="JAADJZ010000044">
    <property type="protein sequence ID" value="KAF2864630.1"/>
    <property type="molecule type" value="Genomic_DNA"/>
</dbReference>
<keyword evidence="3" id="KW-1185">Reference proteome</keyword>
<feature type="region of interest" description="Disordered" evidence="1">
    <location>
        <begin position="1"/>
        <end position="40"/>
    </location>
</feature>
<proteinExistence type="predicted"/>
<gene>
    <name evidence="2" type="ORF">BDV95DRAFT_600413</name>
</gene>
<reference evidence="2 3" key="1">
    <citation type="submission" date="2020-01" db="EMBL/GenBank/DDBJ databases">
        <authorList>
            <consortium name="DOE Joint Genome Institute"/>
            <person name="Haridas S."/>
            <person name="Albert R."/>
            <person name="Binder M."/>
            <person name="Bloem J."/>
            <person name="Labutti K."/>
            <person name="Salamov A."/>
            <person name="Andreopoulos B."/>
            <person name="Baker S.E."/>
            <person name="Barry K."/>
            <person name="Bills G."/>
            <person name="Bluhm B.H."/>
            <person name="Cannon C."/>
            <person name="Castanera R."/>
            <person name="Culley D.E."/>
            <person name="Daum C."/>
            <person name="Ezra D."/>
            <person name="Gonzalez J.B."/>
            <person name="Henrissat B."/>
            <person name="Kuo A."/>
            <person name="Liang C."/>
            <person name="Lipzen A."/>
            <person name="Lutzoni F."/>
            <person name="Magnuson J."/>
            <person name="Mondo S."/>
            <person name="Nolan M."/>
            <person name="Ohm R."/>
            <person name="Pangilinan J."/>
            <person name="Park H.-J.H."/>
            <person name="Ramirez L."/>
            <person name="Alfaro M."/>
            <person name="Sun H."/>
            <person name="Tritt A."/>
            <person name="Yoshinaga Y."/>
            <person name="Zwiers L.-H.L."/>
            <person name="Turgeon B.G."/>
            <person name="Goodwin S.B."/>
            <person name="Spatafora J.W."/>
            <person name="Crous P.W."/>
            <person name="Grigoriev I.V."/>
        </authorList>
    </citation>
    <scope>NUCLEOTIDE SEQUENCE [LARGE SCALE GENOMIC DNA]</scope>
    <source>
        <strain evidence="2 3">CBS 611.86</strain>
    </source>
</reference>
<dbReference type="Proteomes" id="UP000481861">
    <property type="component" value="Unassembled WGS sequence"/>
</dbReference>
<evidence type="ECO:0000313" key="3">
    <source>
        <dbReference type="Proteomes" id="UP000481861"/>
    </source>
</evidence>
<evidence type="ECO:0000256" key="1">
    <source>
        <dbReference type="SAM" id="MobiDB-lite"/>
    </source>
</evidence>